<keyword evidence="1" id="KW-1133">Transmembrane helix</keyword>
<dbReference type="Proteomes" id="UP000294937">
    <property type="component" value="Unassembled WGS sequence"/>
</dbReference>
<accession>A0A4R3LAQ8</accession>
<gene>
    <name evidence="2" type="ORF">EDD58_101434</name>
</gene>
<evidence type="ECO:0008006" key="4">
    <source>
        <dbReference type="Google" id="ProtNLM"/>
    </source>
</evidence>
<name>A0A4R3LAQ8_9BACL</name>
<dbReference type="EMBL" id="SMAG01000001">
    <property type="protein sequence ID" value="TCS96792.1"/>
    <property type="molecule type" value="Genomic_DNA"/>
</dbReference>
<evidence type="ECO:0000313" key="3">
    <source>
        <dbReference type="Proteomes" id="UP000294937"/>
    </source>
</evidence>
<protein>
    <recommendedName>
        <fullName evidence="4">PH (Pleckstrin Homology) domain-containing protein</fullName>
    </recommendedName>
</protein>
<proteinExistence type="predicted"/>
<keyword evidence="3" id="KW-1185">Reference proteome</keyword>
<keyword evidence="1" id="KW-0472">Membrane</keyword>
<feature type="transmembrane region" description="Helical" evidence="1">
    <location>
        <begin position="20"/>
        <end position="53"/>
    </location>
</feature>
<sequence length="163" mass="18201">MEHFQNPPPQTSTSNALPWLVGGGCGCLSVVGFIVFIFTLVPILLIGSLLFFAEGEGVKMYNELDLETIQYLKDGKLLSEEEQLHLYYSRGLDETLVVTDQRIVYESFGGLTEFPLEQIKEFRVQSEMVTILGTKGEVIEVEVSLEEGRDVLEGEIKGLINKP</sequence>
<organism evidence="2 3">
    <name type="scientific">Hazenella coriacea</name>
    <dbReference type="NCBI Taxonomy" id="1179467"/>
    <lineage>
        <taxon>Bacteria</taxon>
        <taxon>Bacillati</taxon>
        <taxon>Bacillota</taxon>
        <taxon>Bacilli</taxon>
        <taxon>Bacillales</taxon>
        <taxon>Thermoactinomycetaceae</taxon>
        <taxon>Hazenella</taxon>
    </lineage>
</organism>
<evidence type="ECO:0000256" key="1">
    <source>
        <dbReference type="SAM" id="Phobius"/>
    </source>
</evidence>
<reference evidence="2 3" key="1">
    <citation type="submission" date="2019-03" db="EMBL/GenBank/DDBJ databases">
        <title>Genomic Encyclopedia of Type Strains, Phase IV (KMG-IV): sequencing the most valuable type-strain genomes for metagenomic binning, comparative biology and taxonomic classification.</title>
        <authorList>
            <person name="Goeker M."/>
        </authorList>
    </citation>
    <scope>NUCLEOTIDE SEQUENCE [LARGE SCALE GENOMIC DNA]</scope>
    <source>
        <strain evidence="2 3">DSM 45707</strain>
    </source>
</reference>
<dbReference type="AlphaFoldDB" id="A0A4R3LAQ8"/>
<evidence type="ECO:0000313" key="2">
    <source>
        <dbReference type="EMBL" id="TCS96792.1"/>
    </source>
</evidence>
<comment type="caution">
    <text evidence="2">The sequence shown here is derived from an EMBL/GenBank/DDBJ whole genome shotgun (WGS) entry which is preliminary data.</text>
</comment>
<dbReference type="RefSeq" id="WP_131923174.1">
    <property type="nucleotide sequence ID" value="NZ_SMAG01000001.1"/>
</dbReference>
<keyword evidence="1" id="KW-0812">Transmembrane</keyword>